<protein>
    <submittedName>
        <fullName evidence="2">Uncharacterized protein</fullName>
    </submittedName>
</protein>
<reference evidence="3" key="1">
    <citation type="submission" date="2017-09" db="EMBL/GenBank/DDBJ databases">
        <title>Depth-based differentiation of microbial function through sediment-hosted aquifers and enrichment of novel symbionts in the deep terrestrial subsurface.</title>
        <authorList>
            <person name="Probst A.J."/>
            <person name="Ladd B."/>
            <person name="Jarett J.K."/>
            <person name="Geller-Mcgrath D.E."/>
            <person name="Sieber C.M.K."/>
            <person name="Emerson J.B."/>
            <person name="Anantharaman K."/>
            <person name="Thomas B.C."/>
            <person name="Malmstrom R."/>
            <person name="Stieglmeier M."/>
            <person name="Klingl A."/>
            <person name="Woyke T."/>
            <person name="Ryan C.M."/>
            <person name="Banfield J.F."/>
        </authorList>
    </citation>
    <scope>NUCLEOTIDE SEQUENCE [LARGE SCALE GENOMIC DNA]</scope>
</reference>
<name>A0A2M8KVV7_9BACT</name>
<sequence>MICVAPLKQCVGENVENIRLILSFMKGLFILLVILIIGGGGYYVYQQQGRVLTDSDMTEEETMPDEKALEAFFQETLVVKSVERIGFPIEGFDATLLLQAFPRLEERDFDGVKSFEGHYEITDGTLAFIRDQESPVSSAERTISNEGYVILLNNVSARLEKDIRDEASITDLISMLAGEEGVSSVPIMQEYEGKVVYTVDAAVDPEPLEADCRLREGTFNDCGTTCAPNAEVCTSVCAFTCEY</sequence>
<keyword evidence="1" id="KW-1133">Transmembrane helix</keyword>
<dbReference type="EMBL" id="PFEF01000010">
    <property type="protein sequence ID" value="PJE64064.1"/>
    <property type="molecule type" value="Genomic_DNA"/>
</dbReference>
<gene>
    <name evidence="2" type="ORF">COU90_04305</name>
</gene>
<dbReference type="Proteomes" id="UP000229098">
    <property type="component" value="Unassembled WGS sequence"/>
</dbReference>
<proteinExistence type="predicted"/>
<keyword evidence="1" id="KW-0812">Transmembrane</keyword>
<feature type="transmembrane region" description="Helical" evidence="1">
    <location>
        <begin position="27"/>
        <end position="45"/>
    </location>
</feature>
<dbReference type="AlphaFoldDB" id="A0A2M8KVV7"/>
<organism evidence="2 3">
    <name type="scientific">Candidatus Ryanbacteria bacterium CG10_big_fil_rev_8_21_14_0_10_43_42</name>
    <dbReference type="NCBI Taxonomy" id="1974864"/>
    <lineage>
        <taxon>Bacteria</taxon>
        <taxon>Candidatus Ryaniibacteriota</taxon>
    </lineage>
</organism>
<comment type="caution">
    <text evidence="2">The sequence shown here is derived from an EMBL/GenBank/DDBJ whole genome shotgun (WGS) entry which is preliminary data.</text>
</comment>
<evidence type="ECO:0000256" key="1">
    <source>
        <dbReference type="SAM" id="Phobius"/>
    </source>
</evidence>
<accession>A0A2M8KVV7</accession>
<keyword evidence="1" id="KW-0472">Membrane</keyword>
<evidence type="ECO:0000313" key="3">
    <source>
        <dbReference type="Proteomes" id="UP000229098"/>
    </source>
</evidence>
<evidence type="ECO:0000313" key="2">
    <source>
        <dbReference type="EMBL" id="PJE64064.1"/>
    </source>
</evidence>